<evidence type="ECO:0000313" key="5">
    <source>
        <dbReference type="EMBL" id="OWU75807.1"/>
    </source>
</evidence>
<dbReference type="CDD" id="cd02968">
    <property type="entry name" value="SCO"/>
    <property type="match status" value="1"/>
</dbReference>
<dbReference type="InterPro" id="IPR036249">
    <property type="entry name" value="Thioredoxin-like_sf"/>
</dbReference>
<reference evidence="5 6" key="1">
    <citation type="submission" date="2013-04" db="EMBL/GenBank/DDBJ databases">
        <title>Oceanicola sp. 22II1-22F33 Genome Sequencing.</title>
        <authorList>
            <person name="Lai Q."/>
            <person name="Li G."/>
            <person name="Shao Z."/>
        </authorList>
    </citation>
    <scope>NUCLEOTIDE SEQUENCE [LARGE SCALE GENOMIC DNA]</scope>
    <source>
        <strain evidence="5 6">22II1-22F33</strain>
    </source>
</reference>
<keyword evidence="4" id="KW-1015">Disulfide bond</keyword>
<evidence type="ECO:0000313" key="6">
    <source>
        <dbReference type="Proteomes" id="UP000215377"/>
    </source>
</evidence>
<evidence type="ECO:0000256" key="3">
    <source>
        <dbReference type="PIRSR" id="PIRSR603782-1"/>
    </source>
</evidence>
<feature type="binding site" evidence="3">
    <location>
        <position position="83"/>
    </location>
    <ligand>
        <name>Cu cation</name>
        <dbReference type="ChEBI" id="CHEBI:23378"/>
    </ligand>
</feature>
<comment type="similarity">
    <text evidence="1">Belongs to the SCO1/2 family.</text>
</comment>
<accession>A0A225NRX4</accession>
<dbReference type="InterPro" id="IPR003782">
    <property type="entry name" value="SCO1/SenC"/>
</dbReference>
<feature type="binding site" evidence="3">
    <location>
        <position position="79"/>
    </location>
    <ligand>
        <name>Cu cation</name>
        <dbReference type="ChEBI" id="CHEBI:23378"/>
    </ligand>
</feature>
<dbReference type="FunFam" id="3.40.30.10:FF:000013">
    <property type="entry name" value="Blast:Protein SCO1 homolog, mitochondrial"/>
    <property type="match status" value="1"/>
</dbReference>
<keyword evidence="2 3" id="KW-0186">Copper</keyword>
<dbReference type="GO" id="GO:0046872">
    <property type="term" value="F:metal ion binding"/>
    <property type="evidence" value="ECO:0007669"/>
    <property type="project" value="UniProtKB-KW"/>
</dbReference>
<comment type="caution">
    <text evidence="5">The sequence shown here is derived from an EMBL/GenBank/DDBJ whole genome shotgun (WGS) entry which is preliminary data.</text>
</comment>
<evidence type="ECO:0000256" key="1">
    <source>
        <dbReference type="ARBA" id="ARBA00010996"/>
    </source>
</evidence>
<dbReference type="Gene3D" id="3.40.30.10">
    <property type="entry name" value="Glutaredoxin"/>
    <property type="match status" value="1"/>
</dbReference>
<dbReference type="Proteomes" id="UP000215377">
    <property type="component" value="Unassembled WGS sequence"/>
</dbReference>
<evidence type="ECO:0000256" key="4">
    <source>
        <dbReference type="PIRSR" id="PIRSR603782-2"/>
    </source>
</evidence>
<dbReference type="PANTHER" id="PTHR12151">
    <property type="entry name" value="ELECTRON TRANSPORT PROTIN SCO1/SENC FAMILY MEMBER"/>
    <property type="match status" value="1"/>
</dbReference>
<dbReference type="RefSeq" id="WP_088648984.1">
    <property type="nucleotide sequence ID" value="NZ_AQQR01000002.1"/>
</dbReference>
<evidence type="ECO:0000256" key="2">
    <source>
        <dbReference type="ARBA" id="ARBA00023008"/>
    </source>
</evidence>
<organism evidence="5 6">
    <name type="scientific">Marinibacterium profundimaris</name>
    <dbReference type="NCBI Taxonomy" id="1679460"/>
    <lineage>
        <taxon>Bacteria</taxon>
        <taxon>Pseudomonadati</taxon>
        <taxon>Pseudomonadota</taxon>
        <taxon>Alphaproteobacteria</taxon>
        <taxon>Rhodobacterales</taxon>
        <taxon>Paracoccaceae</taxon>
        <taxon>Marinibacterium</taxon>
    </lineage>
</organism>
<gene>
    <name evidence="5" type="ORF">ATO3_06345</name>
</gene>
<keyword evidence="3" id="KW-0479">Metal-binding</keyword>
<feature type="binding site" evidence="3">
    <location>
        <position position="167"/>
    </location>
    <ligand>
        <name>Cu cation</name>
        <dbReference type="ChEBI" id="CHEBI:23378"/>
    </ligand>
</feature>
<feature type="disulfide bond" description="Redox-active" evidence="4">
    <location>
        <begin position="79"/>
        <end position="83"/>
    </location>
</feature>
<dbReference type="Pfam" id="PF02630">
    <property type="entry name" value="SCO1-SenC"/>
    <property type="match status" value="1"/>
</dbReference>
<proteinExistence type="inferred from homology"/>
<keyword evidence="6" id="KW-1185">Reference proteome</keyword>
<dbReference type="EMBL" id="AQQR01000002">
    <property type="protein sequence ID" value="OWU75807.1"/>
    <property type="molecule type" value="Genomic_DNA"/>
</dbReference>
<dbReference type="AlphaFoldDB" id="A0A225NRX4"/>
<name>A0A225NRX4_9RHOB</name>
<dbReference type="SUPFAM" id="SSF52833">
    <property type="entry name" value="Thioredoxin-like"/>
    <property type="match status" value="1"/>
</dbReference>
<dbReference type="OrthoDB" id="9790194at2"/>
<dbReference type="PANTHER" id="PTHR12151:SF25">
    <property type="entry name" value="LINALOOL DEHYDRATASE_ISOMERASE DOMAIN-CONTAINING PROTEIN"/>
    <property type="match status" value="1"/>
</dbReference>
<sequence>MTRLIAIAATALAVLVVAGTYVITQMRGPDDPFAQCNGGAVAGGEIGGPFELIDGSGATVTQADVITEPSLIYFGYTFCPDVCPLDVSRNAETIDILAERGQSVTPVFISIDPQRDTPEVVGEFAEVMHEKMIGLTGSADQVDAASKAYKTYYKKQPGDDDYYLVDHSTFSYLTLPDHGTVGFFRRDLTPEQLADAVGCFVENAG</sequence>
<protein>
    <submittedName>
        <fullName evidence="5">Protein senC</fullName>
    </submittedName>
</protein>